<dbReference type="Proteomes" id="UP000484164">
    <property type="component" value="Unassembled WGS sequence"/>
</dbReference>
<dbReference type="OrthoDB" id="2582440at2"/>
<dbReference type="NCBIfam" id="TIGR04183">
    <property type="entry name" value="Por_Secre_tail"/>
    <property type="match status" value="1"/>
</dbReference>
<feature type="chain" id="PRO_5026761045" evidence="2">
    <location>
        <begin position="27"/>
        <end position="532"/>
    </location>
</feature>
<proteinExistence type="predicted"/>
<protein>
    <submittedName>
        <fullName evidence="4">T9SS type A sorting domain-containing protein</fullName>
    </submittedName>
</protein>
<organism evidence="4 5">
    <name type="scientific">Phaeocystidibacter marisrubri</name>
    <dbReference type="NCBI Taxonomy" id="1577780"/>
    <lineage>
        <taxon>Bacteria</taxon>
        <taxon>Pseudomonadati</taxon>
        <taxon>Bacteroidota</taxon>
        <taxon>Flavobacteriia</taxon>
        <taxon>Flavobacteriales</taxon>
        <taxon>Phaeocystidibacteraceae</taxon>
        <taxon>Phaeocystidibacter</taxon>
    </lineage>
</organism>
<evidence type="ECO:0000256" key="1">
    <source>
        <dbReference type="ARBA" id="ARBA00022729"/>
    </source>
</evidence>
<gene>
    <name evidence="4" type="ORF">F8C82_11490</name>
</gene>
<comment type="caution">
    <text evidence="4">The sequence shown here is derived from an EMBL/GenBank/DDBJ whole genome shotgun (WGS) entry which is preliminary data.</text>
</comment>
<evidence type="ECO:0000313" key="5">
    <source>
        <dbReference type="Proteomes" id="UP000484164"/>
    </source>
</evidence>
<keyword evidence="1 2" id="KW-0732">Signal</keyword>
<dbReference type="AlphaFoldDB" id="A0A6L3ZF23"/>
<reference evidence="4 5" key="1">
    <citation type="submission" date="2019-10" db="EMBL/GenBank/DDBJ databases">
        <title>Genome sequence of Phaeocystidibacter marisrubri JCM30614 (type strain).</title>
        <authorList>
            <person name="Bowman J.P."/>
        </authorList>
    </citation>
    <scope>NUCLEOTIDE SEQUENCE [LARGE SCALE GENOMIC DNA]</scope>
    <source>
        <strain evidence="4 5">JCM 30614</strain>
    </source>
</reference>
<sequence length="532" mass="59773">MWLSSKLSLFLPLFVFTILSSSSSLAQQAPGGVGHPKIWHAPENDTTLIANRKSFDLHQLDVLLQNNPELLENAVTYFFVLQPAFSQSTGAEFIRFGNVAIYDDRIEYGHSSEALNFSNGEALIISIIAPRTVSYARRIPMNAEIMDSSLFSIAEVIVYDKRLNRPNIHLVNSHLALKYSITITQNSERKYRDYTQADSSLYWSSVIDRMFDQRVIGVGRSQDERFNQTQTRTSYGDWVQVSLDTAKSQGEMPAVAVDEDAFLIFSERASTTASYFECPNAPTLNHPLKNWKFRLYDWSSTATYLLVQIQKPKGQIEDSLYLYDGYQYWHLPVLNLGDRLQYTIYFDMLQEGRHYFFTTPQSMDCDPPYSVIISGNTLDASYLDGTWTLETQSLNTGVVTASKVSGASYTKSLDAGQHIVTIRNSEGEEILTKVVLVTDENAPANRTEPSIKVYPNPVRATLPTTLDVTNLSDAITEITVLITDNNGRVLSSESMTYQKGLNTSLHFPTVGLYHVTLLHGNTSYTLKVVVGQ</sequence>
<dbReference type="InterPro" id="IPR026444">
    <property type="entry name" value="Secre_tail"/>
</dbReference>
<evidence type="ECO:0000259" key="3">
    <source>
        <dbReference type="Pfam" id="PF26628"/>
    </source>
</evidence>
<dbReference type="EMBL" id="WBVQ01000002">
    <property type="protein sequence ID" value="KAB2816300.1"/>
    <property type="molecule type" value="Genomic_DNA"/>
</dbReference>
<name>A0A6L3ZF23_9FLAO</name>
<dbReference type="InterPro" id="IPR058515">
    <property type="entry name" value="DUF8202"/>
</dbReference>
<evidence type="ECO:0000313" key="4">
    <source>
        <dbReference type="EMBL" id="KAB2816300.1"/>
    </source>
</evidence>
<evidence type="ECO:0000256" key="2">
    <source>
        <dbReference type="SAM" id="SignalP"/>
    </source>
</evidence>
<accession>A0A6L3ZF23</accession>
<keyword evidence="5" id="KW-1185">Reference proteome</keyword>
<dbReference type="Pfam" id="PF26628">
    <property type="entry name" value="DUF8202"/>
    <property type="match status" value="1"/>
</dbReference>
<feature type="signal peptide" evidence="2">
    <location>
        <begin position="1"/>
        <end position="26"/>
    </location>
</feature>
<feature type="domain" description="DUF8202" evidence="3">
    <location>
        <begin position="171"/>
        <end position="305"/>
    </location>
</feature>